<keyword evidence="3 5" id="KW-1133">Transmembrane helix</keyword>
<dbReference type="EMBL" id="DS985242">
    <property type="protein sequence ID" value="EDV27347.1"/>
    <property type="molecule type" value="Genomic_DNA"/>
</dbReference>
<dbReference type="Gene3D" id="1.20.1070.10">
    <property type="entry name" value="Rhodopsin 7-helix transmembrane proteins"/>
    <property type="match status" value="1"/>
</dbReference>
<evidence type="ECO:0000256" key="5">
    <source>
        <dbReference type="SAM" id="Phobius"/>
    </source>
</evidence>
<reference evidence="7 8" key="1">
    <citation type="journal article" date="2008" name="Nature">
        <title>The Trichoplax genome and the nature of placozoans.</title>
        <authorList>
            <person name="Srivastava M."/>
            <person name="Begovic E."/>
            <person name="Chapman J."/>
            <person name="Putnam N.H."/>
            <person name="Hellsten U."/>
            <person name="Kawashima T."/>
            <person name="Kuo A."/>
            <person name="Mitros T."/>
            <person name="Salamov A."/>
            <person name="Carpenter M.L."/>
            <person name="Signorovitch A.Y."/>
            <person name="Moreno M.A."/>
            <person name="Kamm K."/>
            <person name="Grimwood J."/>
            <person name="Schmutz J."/>
            <person name="Shapiro H."/>
            <person name="Grigoriev I.V."/>
            <person name="Buss L.W."/>
            <person name="Schierwater B."/>
            <person name="Dellaporta S.L."/>
            <person name="Rokhsar D.S."/>
        </authorList>
    </citation>
    <scope>NUCLEOTIDE SEQUENCE [LARGE SCALE GENOMIC DNA]</scope>
    <source>
        <strain evidence="7 8">Grell-BS-1999</strain>
    </source>
</reference>
<gene>
    <name evidence="7" type="ORF">TRIADDRAFT_52955</name>
</gene>
<feature type="domain" description="G-protein coupled receptors family 1 profile" evidence="6">
    <location>
        <begin position="43"/>
        <end position="305"/>
    </location>
</feature>
<dbReference type="PRINTS" id="PR00237">
    <property type="entry name" value="GPCRRHODOPSN"/>
</dbReference>
<dbReference type="CDD" id="cd00637">
    <property type="entry name" value="7tm_classA_rhodopsin-like"/>
    <property type="match status" value="1"/>
</dbReference>
<dbReference type="HOGENOM" id="CLU_009579_6_0_1"/>
<feature type="transmembrane region" description="Helical" evidence="5">
    <location>
        <begin position="107"/>
        <end position="130"/>
    </location>
</feature>
<dbReference type="eggNOG" id="KOG3656">
    <property type="taxonomic scope" value="Eukaryota"/>
</dbReference>
<dbReference type="STRING" id="10228.B3RMW9"/>
<dbReference type="Pfam" id="PF00001">
    <property type="entry name" value="7tm_1"/>
    <property type="match status" value="1"/>
</dbReference>
<dbReference type="PROSITE" id="PS50262">
    <property type="entry name" value="G_PROTEIN_RECEP_F1_2"/>
    <property type="match status" value="1"/>
</dbReference>
<keyword evidence="8" id="KW-1185">Reference proteome</keyword>
<dbReference type="FunCoup" id="B3RMW9">
    <property type="interactions" value="99"/>
</dbReference>
<dbReference type="PANTHER" id="PTHR45698:SF1">
    <property type="entry name" value="TRACE AMINE-ASSOCIATED RECEPTOR 13C-LIKE"/>
    <property type="match status" value="1"/>
</dbReference>
<dbReference type="OMA" id="YLHARYF"/>
<keyword evidence="4 5" id="KW-0472">Membrane</keyword>
<dbReference type="KEGG" id="tad:TRIADDRAFT_52955"/>
<evidence type="ECO:0000256" key="2">
    <source>
        <dbReference type="ARBA" id="ARBA00022692"/>
    </source>
</evidence>
<evidence type="ECO:0000259" key="6">
    <source>
        <dbReference type="PROSITE" id="PS50262"/>
    </source>
</evidence>
<dbReference type="PANTHER" id="PTHR45698">
    <property type="entry name" value="TRACE AMINE-ASSOCIATED RECEPTOR 19N-RELATED"/>
    <property type="match status" value="1"/>
</dbReference>
<feature type="transmembrane region" description="Helical" evidence="5">
    <location>
        <begin position="198"/>
        <end position="225"/>
    </location>
</feature>
<feature type="transmembrane region" description="Helical" evidence="5">
    <location>
        <begin position="31"/>
        <end position="53"/>
    </location>
</feature>
<dbReference type="InterPro" id="IPR017452">
    <property type="entry name" value="GPCR_Rhodpsn_7TM"/>
</dbReference>
<dbReference type="GO" id="GO:0004930">
    <property type="term" value="F:G protein-coupled receptor activity"/>
    <property type="evidence" value="ECO:0007669"/>
    <property type="project" value="InterPro"/>
</dbReference>
<keyword evidence="2 5" id="KW-0812">Transmembrane</keyword>
<protein>
    <recommendedName>
        <fullName evidence="6">G-protein coupled receptors family 1 profile domain-containing protein</fullName>
    </recommendedName>
</protein>
<feature type="transmembrane region" description="Helical" evidence="5">
    <location>
        <begin position="288"/>
        <end position="312"/>
    </location>
</feature>
<dbReference type="GO" id="GO:0016020">
    <property type="term" value="C:membrane"/>
    <property type="evidence" value="ECO:0007669"/>
    <property type="project" value="UniProtKB-SubCell"/>
</dbReference>
<dbReference type="InParanoid" id="B3RMW9"/>
<feature type="transmembrane region" description="Helical" evidence="5">
    <location>
        <begin position="151"/>
        <end position="171"/>
    </location>
</feature>
<dbReference type="SMART" id="SM01381">
    <property type="entry name" value="7TM_GPCR_Srsx"/>
    <property type="match status" value="1"/>
</dbReference>
<name>B3RMW9_TRIAD</name>
<proteinExistence type="predicted"/>
<dbReference type="PhylomeDB" id="B3RMW9"/>
<dbReference type="GeneID" id="6750396"/>
<dbReference type="CTD" id="6750396"/>
<organism evidence="7 8">
    <name type="scientific">Trichoplax adhaerens</name>
    <name type="common">Trichoplax reptans</name>
    <dbReference type="NCBI Taxonomy" id="10228"/>
    <lineage>
        <taxon>Eukaryota</taxon>
        <taxon>Metazoa</taxon>
        <taxon>Placozoa</taxon>
        <taxon>Uniplacotomia</taxon>
        <taxon>Trichoplacea</taxon>
        <taxon>Trichoplacidae</taxon>
        <taxon>Trichoplax</taxon>
    </lineage>
</organism>
<evidence type="ECO:0000256" key="3">
    <source>
        <dbReference type="ARBA" id="ARBA00022989"/>
    </source>
</evidence>
<evidence type="ECO:0000313" key="7">
    <source>
        <dbReference type="EMBL" id="EDV27347.1"/>
    </source>
</evidence>
<sequence length="347" mass="38848">MNISNNTTTPISINATASAGFQYIGGVVTQVLFGIIAILSIVGNALVLALFSYSKQLRNYSHGILIWNLALVDLLTGIFIIVTPAHIIREAYPDPPPGLAGSLFCKLIGVETFTFSFGVISMSILAILSLERRYGVVKPYLHARYFRRNRTKIMIVFAWIWGIILNVTNIIQGVHHQGSQPPCGWESLAGGPIVQKTVYGILFVLRFLLPLLCIVICYANILAHMRSTIRDLTEAMDKKETVTYKIAKKVTITCAVTSLAFLLCWLPNQIYFTLINFQAATINSDIHFVTKLLILFNSCINPFIYVSINHYYRQEFIKMMRLNNYSGYKSRAAMMSLSLANTNSPTE</sequence>
<evidence type="ECO:0000256" key="4">
    <source>
        <dbReference type="ARBA" id="ARBA00023136"/>
    </source>
</evidence>
<evidence type="ECO:0000313" key="8">
    <source>
        <dbReference type="Proteomes" id="UP000009022"/>
    </source>
</evidence>
<accession>B3RMW9</accession>
<dbReference type="SUPFAM" id="SSF81321">
    <property type="entry name" value="Family A G protein-coupled receptor-like"/>
    <property type="match status" value="1"/>
</dbReference>
<dbReference type="InterPro" id="IPR000276">
    <property type="entry name" value="GPCR_Rhodpsn"/>
</dbReference>
<dbReference type="OrthoDB" id="2132067at2759"/>
<dbReference type="AlphaFoldDB" id="B3RMW9"/>
<dbReference type="RefSeq" id="XP_002109181.1">
    <property type="nucleotide sequence ID" value="XM_002109145.1"/>
</dbReference>
<evidence type="ECO:0000256" key="1">
    <source>
        <dbReference type="ARBA" id="ARBA00004370"/>
    </source>
</evidence>
<feature type="transmembrane region" description="Helical" evidence="5">
    <location>
        <begin position="246"/>
        <end position="268"/>
    </location>
</feature>
<feature type="transmembrane region" description="Helical" evidence="5">
    <location>
        <begin position="65"/>
        <end position="87"/>
    </location>
</feature>
<dbReference type="Proteomes" id="UP000009022">
    <property type="component" value="Unassembled WGS sequence"/>
</dbReference>
<comment type="subcellular location">
    <subcellularLocation>
        <location evidence="1">Membrane</location>
    </subcellularLocation>
</comment>